<evidence type="ECO:0000313" key="3">
    <source>
        <dbReference type="RefSeq" id="XP_030530129.1"/>
    </source>
</evidence>
<evidence type="ECO:0000256" key="1">
    <source>
        <dbReference type="SAM" id="MobiDB-lite"/>
    </source>
</evidence>
<dbReference type="KEGG" id="rarg:115740703"/>
<dbReference type="Pfam" id="PF05097">
    <property type="entry name" value="DUF688"/>
    <property type="match status" value="1"/>
</dbReference>
<dbReference type="PANTHER" id="PTHR37767">
    <property type="entry name" value="HYDROXYPROLINE-RICH GLYCOPROTEIN FAMILY PROTEIN"/>
    <property type="match status" value="1"/>
</dbReference>
<proteinExistence type="predicted"/>
<dbReference type="RefSeq" id="XP_030530129.1">
    <property type="nucleotide sequence ID" value="XM_030674269.1"/>
</dbReference>
<dbReference type="GeneID" id="115740703"/>
<dbReference type="PANTHER" id="PTHR37767:SF1">
    <property type="entry name" value="HYDROXYPROLINE-RICH GLYCOPROTEIN FAMILY PROTEIN"/>
    <property type="match status" value="1"/>
</dbReference>
<sequence>MAEKEGEDPKKKHVKQPPSVPFLWEERPGMPKKDWKDKASSSRPVPPPAKLVASIPFTWEEKRGKPQTSISQPPTESKTLTTNTDLIGASLPLPPSHCLEAAGSYREFSDDDGNGGSNDETYELDVEPFLTETDDNSFSSPPSVLANCFLSSATISPDTPVQMISLRDNAGPEIPSFLSSPASDYKSSTSSSLSGTSSLVGASFLECLFPPLPPNSGFLEKVVPSERQLSSASEQNGATVDRESKSSLLMEFARQSAFGCGIFGSGSKMLKGLSCRCQLRLKPRS</sequence>
<evidence type="ECO:0000313" key="2">
    <source>
        <dbReference type="Proteomes" id="UP000827889"/>
    </source>
</evidence>
<dbReference type="InterPro" id="IPR007789">
    <property type="entry name" value="DUF688"/>
</dbReference>
<feature type="compositionally biased region" description="Basic and acidic residues" evidence="1">
    <location>
        <begin position="24"/>
        <end position="40"/>
    </location>
</feature>
<keyword evidence="2" id="KW-1185">Reference proteome</keyword>
<accession>A0A8B8P689</accession>
<reference evidence="3" key="1">
    <citation type="submission" date="2025-08" db="UniProtKB">
        <authorList>
            <consortium name="RefSeq"/>
        </authorList>
    </citation>
    <scope>IDENTIFICATION</scope>
    <source>
        <tissue evidence="3">Leaf</tissue>
    </source>
</reference>
<protein>
    <submittedName>
        <fullName evidence="3">Uncharacterized protein LOC115740703</fullName>
    </submittedName>
</protein>
<name>A0A8B8P689_9MYRT</name>
<dbReference type="OrthoDB" id="1938864at2759"/>
<gene>
    <name evidence="3" type="primary">LOC115740703</name>
</gene>
<organism evidence="2 3">
    <name type="scientific">Rhodamnia argentea</name>
    <dbReference type="NCBI Taxonomy" id="178133"/>
    <lineage>
        <taxon>Eukaryota</taxon>
        <taxon>Viridiplantae</taxon>
        <taxon>Streptophyta</taxon>
        <taxon>Embryophyta</taxon>
        <taxon>Tracheophyta</taxon>
        <taxon>Spermatophyta</taxon>
        <taxon>Magnoliopsida</taxon>
        <taxon>eudicotyledons</taxon>
        <taxon>Gunneridae</taxon>
        <taxon>Pentapetalae</taxon>
        <taxon>rosids</taxon>
        <taxon>malvids</taxon>
        <taxon>Myrtales</taxon>
        <taxon>Myrtaceae</taxon>
        <taxon>Myrtoideae</taxon>
        <taxon>Myrteae</taxon>
        <taxon>Australasian group</taxon>
        <taxon>Rhodamnia</taxon>
    </lineage>
</organism>
<feature type="compositionally biased region" description="Basic and acidic residues" evidence="1">
    <location>
        <begin position="1"/>
        <end position="10"/>
    </location>
</feature>
<feature type="region of interest" description="Disordered" evidence="1">
    <location>
        <begin position="1"/>
        <end position="93"/>
    </location>
</feature>
<dbReference type="Proteomes" id="UP000827889">
    <property type="component" value="Chromosome 7"/>
</dbReference>
<feature type="compositionally biased region" description="Polar residues" evidence="1">
    <location>
        <begin position="66"/>
        <end position="85"/>
    </location>
</feature>
<feature type="region of interest" description="Disordered" evidence="1">
    <location>
        <begin position="102"/>
        <end position="121"/>
    </location>
</feature>
<dbReference type="AlphaFoldDB" id="A0A8B8P689"/>